<evidence type="ECO:0000313" key="2">
    <source>
        <dbReference type="Proteomes" id="UP001363151"/>
    </source>
</evidence>
<dbReference type="Proteomes" id="UP001363151">
    <property type="component" value="Unassembled WGS sequence"/>
</dbReference>
<sequence>MWLAYMDRLSGTTVSDAHERLYGRVANLFIENFHTFVGAYQTFESSLASSFPSRPW</sequence>
<protein>
    <recommendedName>
        <fullName evidence="3">Exocyst subunit Exo70 family protein</fullName>
    </recommendedName>
</protein>
<reference evidence="1 2" key="1">
    <citation type="submission" date="2024-03" db="EMBL/GenBank/DDBJ databases">
        <title>Aureococcus anophagefferens CCMP1851 and Kratosvirus quantuckense: Draft genome of a second virus-susceptible host strain in the model system.</title>
        <authorList>
            <person name="Chase E."/>
            <person name="Truchon A.R."/>
            <person name="Schepens W."/>
            <person name="Wilhelm S.W."/>
        </authorList>
    </citation>
    <scope>NUCLEOTIDE SEQUENCE [LARGE SCALE GENOMIC DNA]</scope>
    <source>
        <strain evidence="1 2">CCMP1851</strain>
    </source>
</reference>
<gene>
    <name evidence="1" type="ORF">SO694_00208026</name>
</gene>
<keyword evidence="2" id="KW-1185">Reference proteome</keyword>
<dbReference type="EMBL" id="JBBJCI010000325">
    <property type="protein sequence ID" value="KAK7234428.1"/>
    <property type="molecule type" value="Genomic_DNA"/>
</dbReference>
<name>A0ABR1FNR9_AURAN</name>
<organism evidence="1 2">
    <name type="scientific">Aureococcus anophagefferens</name>
    <name type="common">Harmful bloom alga</name>
    <dbReference type="NCBI Taxonomy" id="44056"/>
    <lineage>
        <taxon>Eukaryota</taxon>
        <taxon>Sar</taxon>
        <taxon>Stramenopiles</taxon>
        <taxon>Ochrophyta</taxon>
        <taxon>Pelagophyceae</taxon>
        <taxon>Pelagomonadales</taxon>
        <taxon>Pelagomonadaceae</taxon>
        <taxon>Aureococcus</taxon>
    </lineage>
</organism>
<comment type="caution">
    <text evidence="1">The sequence shown here is derived from an EMBL/GenBank/DDBJ whole genome shotgun (WGS) entry which is preliminary data.</text>
</comment>
<proteinExistence type="predicted"/>
<evidence type="ECO:0008006" key="3">
    <source>
        <dbReference type="Google" id="ProtNLM"/>
    </source>
</evidence>
<accession>A0ABR1FNR9</accession>
<evidence type="ECO:0000313" key="1">
    <source>
        <dbReference type="EMBL" id="KAK7234428.1"/>
    </source>
</evidence>